<evidence type="ECO:0000313" key="3">
    <source>
        <dbReference type="EMBL" id="GAW98980.1"/>
    </source>
</evidence>
<organism evidence="3 4">
    <name type="scientific">Secundilactobacillus mixtipabuli</name>
    <dbReference type="NCBI Taxonomy" id="1435342"/>
    <lineage>
        <taxon>Bacteria</taxon>
        <taxon>Bacillati</taxon>
        <taxon>Bacillota</taxon>
        <taxon>Bacilli</taxon>
        <taxon>Lactobacillales</taxon>
        <taxon>Lactobacillaceae</taxon>
        <taxon>Secundilactobacillus</taxon>
    </lineage>
</organism>
<dbReference type="RefSeq" id="WP_089108789.1">
    <property type="nucleotide sequence ID" value="NZ_BCMF01000004.1"/>
</dbReference>
<evidence type="ECO:0000313" key="4">
    <source>
        <dbReference type="Proteomes" id="UP000198374"/>
    </source>
</evidence>
<proteinExistence type="predicted"/>
<dbReference type="Gene3D" id="1.10.1660.10">
    <property type="match status" value="1"/>
</dbReference>
<dbReference type="PANTHER" id="PTHR30204:SF69">
    <property type="entry name" value="MERR-FAMILY TRANSCRIPTIONAL REGULATOR"/>
    <property type="match status" value="1"/>
</dbReference>
<dbReference type="GO" id="GO:0003700">
    <property type="term" value="F:DNA-binding transcription factor activity"/>
    <property type="evidence" value="ECO:0007669"/>
    <property type="project" value="InterPro"/>
</dbReference>
<gene>
    <name evidence="3" type="ORF">IWT30_00940</name>
</gene>
<dbReference type="InterPro" id="IPR009061">
    <property type="entry name" value="DNA-bd_dom_put_sf"/>
</dbReference>
<dbReference type="OrthoDB" id="9814833at2"/>
<dbReference type="SUPFAM" id="SSF46955">
    <property type="entry name" value="Putative DNA-binding domain"/>
    <property type="match status" value="1"/>
</dbReference>
<keyword evidence="4" id="KW-1185">Reference proteome</keyword>
<dbReference type="AlphaFoldDB" id="A0A1Z5IBU8"/>
<dbReference type="InterPro" id="IPR011256">
    <property type="entry name" value="Reg_factor_effector_dom_sf"/>
</dbReference>
<name>A0A1Z5IBU8_9LACO</name>
<evidence type="ECO:0000256" key="2">
    <source>
        <dbReference type="ARBA" id="ARBA00023163"/>
    </source>
</evidence>
<dbReference type="PANTHER" id="PTHR30204">
    <property type="entry name" value="REDOX-CYCLING DRUG-SENSING TRANSCRIPTIONAL ACTIVATOR SOXR"/>
    <property type="match status" value="1"/>
</dbReference>
<reference evidence="3 4" key="1">
    <citation type="submission" date="2015-11" db="EMBL/GenBank/DDBJ databases">
        <title>Draft genome sequences of new species of the genus Lactobacillus isolated from orchardgrass silage.</title>
        <authorList>
            <person name="Tohno M."/>
            <person name="Tanizawa Y."/>
            <person name="Arita M."/>
        </authorList>
    </citation>
    <scope>NUCLEOTIDE SEQUENCE [LARGE SCALE GENOMIC DNA]</scope>
    <source>
        <strain evidence="3 4">IWT30</strain>
    </source>
</reference>
<protein>
    <recommendedName>
        <fullName evidence="5">MerR family transcriptional regulator</fullName>
    </recommendedName>
</protein>
<keyword evidence="1" id="KW-0805">Transcription regulation</keyword>
<accession>A0A1Z5IBU8</accession>
<dbReference type="Proteomes" id="UP000198374">
    <property type="component" value="Unassembled WGS sequence"/>
</dbReference>
<keyword evidence="2" id="KW-0804">Transcription</keyword>
<sequence>MIEGQQLSAGQFAQLMRIDRHELNRYDELGLFKPASRDKNGRRSYDIDQINQWLSLRTTVKLENDLNQTKATLQSSQNDHVAMLKYQQQLIESQLNQLSAAHRQIAQEITNQETARQAMPEVVTVVDRAPVNLLTTEVSEEVPVTGQQVQQQVNHVLSTLKTPPVNLVIGRVHPRHAIEAGAAIQVSALYTPLIPDSKVKADMTQPGGRVVITYHHLDQPLIEGFNHLREYAAKQHLTLGANYFEEPMIDSWQTTDPAQQVVRLSAEVKGVMA</sequence>
<dbReference type="InterPro" id="IPR047057">
    <property type="entry name" value="MerR_fam"/>
</dbReference>
<evidence type="ECO:0008006" key="5">
    <source>
        <dbReference type="Google" id="ProtNLM"/>
    </source>
</evidence>
<comment type="caution">
    <text evidence="3">The sequence shown here is derived from an EMBL/GenBank/DDBJ whole genome shotgun (WGS) entry which is preliminary data.</text>
</comment>
<dbReference type="SUPFAM" id="SSF55136">
    <property type="entry name" value="Probable bacterial effector-binding domain"/>
    <property type="match status" value="1"/>
</dbReference>
<evidence type="ECO:0000256" key="1">
    <source>
        <dbReference type="ARBA" id="ARBA00023015"/>
    </source>
</evidence>
<dbReference type="EMBL" id="BCMF01000004">
    <property type="protein sequence ID" value="GAW98980.1"/>
    <property type="molecule type" value="Genomic_DNA"/>
</dbReference>